<comment type="caution">
    <text evidence="2">The sequence shown here is derived from an EMBL/GenBank/DDBJ whole genome shotgun (WGS) entry which is preliminary data.</text>
</comment>
<proteinExistence type="predicted"/>
<evidence type="ECO:0000313" key="2">
    <source>
        <dbReference type="EMBL" id="TKI60980.1"/>
    </source>
</evidence>
<accession>A0ABY2T871</accession>
<feature type="coiled-coil region" evidence="1">
    <location>
        <begin position="318"/>
        <end position="345"/>
    </location>
</feature>
<evidence type="ECO:0000256" key="1">
    <source>
        <dbReference type="SAM" id="Coils"/>
    </source>
</evidence>
<keyword evidence="1" id="KW-0175">Coiled coil</keyword>
<dbReference type="PANTHER" id="PTHR38432">
    <property type="entry name" value="TELA-LIKE PROTEIN SAOUHSC_01408"/>
    <property type="match status" value="1"/>
</dbReference>
<dbReference type="Proteomes" id="UP000308539">
    <property type="component" value="Unassembled WGS sequence"/>
</dbReference>
<reference evidence="2 3" key="1">
    <citation type="submission" date="2019-04" db="EMBL/GenBank/DDBJ databases">
        <title>Lysinibacillus genome sequencing.</title>
        <authorList>
            <person name="Dunlap C."/>
        </authorList>
    </citation>
    <scope>NUCLEOTIDE SEQUENCE [LARGE SCALE GENOMIC DNA]</scope>
    <source>
        <strain evidence="2 3">NBRC 109424</strain>
    </source>
</reference>
<organism evidence="2 3">
    <name type="scientific">Lysinibacillus varians</name>
    <dbReference type="NCBI Taxonomy" id="1145276"/>
    <lineage>
        <taxon>Bacteria</taxon>
        <taxon>Bacillati</taxon>
        <taxon>Bacillota</taxon>
        <taxon>Bacilli</taxon>
        <taxon>Bacillales</taxon>
        <taxon>Bacillaceae</taxon>
        <taxon>Lysinibacillus</taxon>
    </lineage>
</organism>
<dbReference type="EMBL" id="SZPV01000029">
    <property type="protein sequence ID" value="TKI60980.1"/>
    <property type="molecule type" value="Genomic_DNA"/>
</dbReference>
<dbReference type="InterPro" id="IPR008863">
    <property type="entry name" value="Toxic_anion-R_TelA"/>
</dbReference>
<name>A0ABY2T871_9BACI</name>
<sequence length="348" mass="39950">MSNSAITIERLTAETADLTKHQLCLSPEVQHIANHINVKNKIELTELGKEPAIKLSRFSDQILKTIAHSKVNESNDLLKQLEALMDQFDKKEVMEQQSFFSKLFKRAPRNKEDLYAKYNRLGRDIEKIHYQFVLMEEALANDNRMLARLYNENLTYYLELEKYIIAAEMKLDEIKTTLMPMYEKQSEAGNQIAKMELTTLQAIAETLAQKIDELEKSRMVAILGATQMDMLRNGNSALMEQINGAFVTTIPVFKMGIMNAVNEKRQQLQDKSAAAFEKRMKQYGETNSNAVAQSIMHAQQNEPTLTLEEMWETIITGIASYRQLRAEQTTKRQQIEQQLMALTTKASQ</sequence>
<gene>
    <name evidence="2" type="ORF">FC752_14405</name>
</gene>
<protein>
    <submittedName>
        <fullName evidence="2">Toxic anion resistance protein</fullName>
    </submittedName>
</protein>
<keyword evidence="3" id="KW-1185">Reference proteome</keyword>
<dbReference type="RefSeq" id="WP_025220595.1">
    <property type="nucleotide sequence ID" value="NZ_CP006837.1"/>
</dbReference>
<evidence type="ECO:0000313" key="3">
    <source>
        <dbReference type="Proteomes" id="UP000308539"/>
    </source>
</evidence>
<dbReference type="PANTHER" id="PTHR38432:SF2">
    <property type="entry name" value="TELLURITE RESISTANCE PROTEIN"/>
    <property type="match status" value="1"/>
</dbReference>
<dbReference type="Pfam" id="PF05816">
    <property type="entry name" value="TelA"/>
    <property type="match status" value="1"/>
</dbReference>